<comment type="similarity">
    <text evidence="2">Belongs to the cyclophilin-type PPIase family.</text>
</comment>
<evidence type="ECO:0000256" key="1">
    <source>
        <dbReference type="ARBA" id="ARBA00004123"/>
    </source>
</evidence>
<evidence type="ECO:0000256" key="2">
    <source>
        <dbReference type="ARBA" id="ARBA00007365"/>
    </source>
</evidence>
<evidence type="ECO:0000256" key="4">
    <source>
        <dbReference type="ARBA" id="ARBA00040027"/>
    </source>
</evidence>
<sequence length="144" mass="16966">MPEALLYPWRYACITQKNPRATVEKYWTHGISPAWTHEMPKIIFYSEKKLEQQYEYVMIRLLDSRLANDVTMKTTVGDIELELWAKETPKTCRNFIQLCVEGGFIHKVVIPQVQEKVNEFHTRLRFCRRDLIAMANAEKDDNGS</sequence>
<evidence type="ECO:0000313" key="8">
    <source>
        <dbReference type="EMBL" id="OAD52295.1"/>
    </source>
</evidence>
<name>A0A310S4U3_9HYME</name>
<comment type="subcellular location">
    <subcellularLocation>
        <location evidence="1">Nucleus</location>
    </subcellularLocation>
</comment>
<dbReference type="InterPro" id="IPR029000">
    <property type="entry name" value="Cyclophilin-like_dom_sf"/>
</dbReference>
<protein>
    <recommendedName>
        <fullName evidence="4">Spliceosome-associated protein CWC27 homolog</fullName>
    </recommendedName>
    <alternativeName>
        <fullName evidence="5">Probable inactive peptidyl-prolyl cis-trans isomerase CWC27 homolog</fullName>
    </alternativeName>
</protein>
<reference evidence="8 9" key="1">
    <citation type="submission" date="2015-07" db="EMBL/GenBank/DDBJ databases">
        <title>The genome of Eufriesea mexicana.</title>
        <authorList>
            <person name="Pan H."/>
            <person name="Kapheim K."/>
        </authorList>
    </citation>
    <scope>NUCLEOTIDE SEQUENCE [LARGE SCALE GENOMIC DNA]</scope>
    <source>
        <strain evidence="8">0111107269</strain>
        <tissue evidence="8">Whole body</tissue>
    </source>
</reference>
<evidence type="ECO:0000256" key="5">
    <source>
        <dbReference type="ARBA" id="ARBA00042090"/>
    </source>
</evidence>
<keyword evidence="9" id="KW-1185">Reference proteome</keyword>
<dbReference type="InterPro" id="IPR002130">
    <property type="entry name" value="Cyclophilin-type_PPIase_dom"/>
</dbReference>
<evidence type="ECO:0000313" key="9">
    <source>
        <dbReference type="Proteomes" id="UP000250275"/>
    </source>
</evidence>
<accession>A0A310S4U3</accession>
<evidence type="ECO:0000259" key="7">
    <source>
        <dbReference type="Pfam" id="PF00160"/>
    </source>
</evidence>
<comment type="subunit">
    <text evidence="6">Part of the activated spliceosome B/catalytic step 1 spliceosome, one of the forms of the spliceosome which has a well-formed active site but still cannot catalyze the branching reaction and is composed at least of 52 proteins, the U2, U5 and U6 snRNAs and the pre-mRNA. Recruited during early steps of activated spliceosome B maturation, it is probably one of the first proteins released from this complex as he matures to the spliceosome C complex. Component of the minor spliceosome, which splices U12-type introns.</text>
</comment>
<gene>
    <name evidence="8" type="ORF">WN48_02189</name>
</gene>
<dbReference type="Pfam" id="PF00160">
    <property type="entry name" value="Pro_isomerase"/>
    <property type="match status" value="1"/>
</dbReference>
<proteinExistence type="inferred from homology"/>
<organism evidence="8 9">
    <name type="scientific">Eufriesea mexicana</name>
    <dbReference type="NCBI Taxonomy" id="516756"/>
    <lineage>
        <taxon>Eukaryota</taxon>
        <taxon>Metazoa</taxon>
        <taxon>Ecdysozoa</taxon>
        <taxon>Arthropoda</taxon>
        <taxon>Hexapoda</taxon>
        <taxon>Insecta</taxon>
        <taxon>Pterygota</taxon>
        <taxon>Neoptera</taxon>
        <taxon>Endopterygota</taxon>
        <taxon>Hymenoptera</taxon>
        <taxon>Apocrita</taxon>
        <taxon>Aculeata</taxon>
        <taxon>Apoidea</taxon>
        <taxon>Anthophila</taxon>
        <taxon>Apidae</taxon>
        <taxon>Eufriesea</taxon>
    </lineage>
</organism>
<dbReference type="Gene3D" id="2.40.100.10">
    <property type="entry name" value="Cyclophilin-like"/>
    <property type="match status" value="1"/>
</dbReference>
<dbReference type="InterPro" id="IPR044666">
    <property type="entry name" value="Cyclophilin_A-like"/>
</dbReference>
<dbReference type="EMBL" id="KQ775066">
    <property type="protein sequence ID" value="OAD52295.1"/>
    <property type="molecule type" value="Genomic_DNA"/>
</dbReference>
<dbReference type="GO" id="GO:0003755">
    <property type="term" value="F:peptidyl-prolyl cis-trans isomerase activity"/>
    <property type="evidence" value="ECO:0007669"/>
    <property type="project" value="InterPro"/>
</dbReference>
<keyword evidence="3" id="KW-0539">Nucleus</keyword>
<dbReference type="GO" id="GO:0071013">
    <property type="term" value="C:catalytic step 2 spliceosome"/>
    <property type="evidence" value="ECO:0007669"/>
    <property type="project" value="TreeGrafter"/>
</dbReference>
<dbReference type="Proteomes" id="UP000250275">
    <property type="component" value="Unassembled WGS sequence"/>
</dbReference>
<dbReference type="PANTHER" id="PTHR45625:SF6">
    <property type="entry name" value="SPLICEOSOME-ASSOCIATED PROTEIN CWC27 HOMOLOG"/>
    <property type="match status" value="1"/>
</dbReference>
<evidence type="ECO:0000256" key="6">
    <source>
        <dbReference type="ARBA" id="ARBA00046368"/>
    </source>
</evidence>
<feature type="domain" description="PPIase cyclophilin-type" evidence="7">
    <location>
        <begin position="70"/>
        <end position="104"/>
    </location>
</feature>
<dbReference type="AlphaFoldDB" id="A0A310S4U3"/>
<keyword evidence="8" id="KW-0413">Isomerase</keyword>
<dbReference type="SUPFAM" id="SSF50891">
    <property type="entry name" value="Cyclophilin-like"/>
    <property type="match status" value="1"/>
</dbReference>
<evidence type="ECO:0000256" key="3">
    <source>
        <dbReference type="ARBA" id="ARBA00023242"/>
    </source>
</evidence>
<dbReference type="PANTHER" id="PTHR45625">
    <property type="entry name" value="PEPTIDYL-PROLYL CIS-TRANS ISOMERASE-RELATED"/>
    <property type="match status" value="1"/>
</dbReference>